<dbReference type="InterPro" id="IPR015421">
    <property type="entry name" value="PyrdxlP-dep_Trfase_major"/>
</dbReference>
<comment type="cofactor">
    <cofactor evidence="1">
        <name>pyridoxal 5'-phosphate</name>
        <dbReference type="ChEBI" id="CHEBI:597326"/>
    </cofactor>
</comment>
<dbReference type="PANTHER" id="PTHR45688:SF13">
    <property type="entry name" value="ALANINE--GLYOXYLATE AMINOTRANSFERASE 2-LIKE"/>
    <property type="match status" value="1"/>
</dbReference>
<dbReference type="InterPro" id="IPR005814">
    <property type="entry name" value="Aminotrans_3"/>
</dbReference>
<dbReference type="Gene3D" id="3.40.640.10">
    <property type="entry name" value="Type I PLP-dependent aspartate aminotransferase-like (Major domain)"/>
    <property type="match status" value="1"/>
</dbReference>
<keyword evidence="3 4" id="KW-0663">Pyridoxal phosphate</keyword>
<keyword evidence="5" id="KW-0032">Aminotransferase</keyword>
<sequence length="441" mass="49042">MIMKIENNFWMYDKYFMPNVKRMYADMPILIVEAKGAIVKDSKGREYIDLFSSHGVNFIGHCHPKVVDAIKRQSEKLICYGSDVHTPPALILAEKLISIAPKPLKKCFFANAGTEAVEEALYLARKKTGGFEFIALYGAFHGRTYGSRSALGWWAYKKGMGPYLPGFIHIPSYYCYRCSLGMEYPGCNIQCARLLNDALKFQCSGDVAAFIVEAIQGTAGNIPAPNGYFNIIEKILRQYGLLLILDEVYTGLGRTGKLWAAELYNIKPDIITVAKALGGGVPISATLASEEVASAFDVEPILYYTTYGSNPLSCSAALAALEVIIGEKLYERAAKLGEYFIKRLKELQDKYEIIGDVRGKGLMIGVELVKDRRSKEPAVKESILLKYEALKRGLILPAGQGWYKNVIRILPPAVITIEQIDKSIEVIEQCLKLLKQKTIST</sequence>
<dbReference type="Proteomes" id="UP000281962">
    <property type="component" value="Unassembled WGS sequence"/>
</dbReference>
<dbReference type="Gene3D" id="3.90.1150.10">
    <property type="entry name" value="Aspartate Aminotransferase, domain 1"/>
    <property type="match status" value="1"/>
</dbReference>
<dbReference type="InterPro" id="IPR049704">
    <property type="entry name" value="Aminotrans_3_PPA_site"/>
</dbReference>
<proteinExistence type="inferred from homology"/>
<keyword evidence="5" id="KW-0808">Transferase</keyword>
<evidence type="ECO:0000313" key="6">
    <source>
        <dbReference type="Proteomes" id="UP000281962"/>
    </source>
</evidence>
<evidence type="ECO:0000256" key="1">
    <source>
        <dbReference type="ARBA" id="ARBA00001933"/>
    </source>
</evidence>
<dbReference type="PROSITE" id="PS00600">
    <property type="entry name" value="AA_TRANSFER_CLASS_3"/>
    <property type="match status" value="1"/>
</dbReference>
<comment type="similarity">
    <text evidence="2 4">Belongs to the class-III pyridoxal-phosphate-dependent aminotransferase family.</text>
</comment>
<reference evidence="5 6" key="1">
    <citation type="submission" date="2018-06" db="EMBL/GenBank/DDBJ databases">
        <title>Extensive metabolic versatility and redundancy in microbially diverse, dynamic hydrothermal sediments.</title>
        <authorList>
            <person name="Dombrowski N."/>
            <person name="Teske A."/>
            <person name="Baker B.J."/>
        </authorList>
    </citation>
    <scope>NUCLEOTIDE SEQUENCE [LARGE SCALE GENOMIC DNA]</scope>
    <source>
        <strain evidence="5">B30_G17</strain>
    </source>
</reference>
<dbReference type="CDD" id="cd00610">
    <property type="entry name" value="OAT_like"/>
    <property type="match status" value="1"/>
</dbReference>
<name>A0A497EVX1_9CREN</name>
<evidence type="ECO:0000256" key="4">
    <source>
        <dbReference type="RuleBase" id="RU003560"/>
    </source>
</evidence>
<evidence type="ECO:0000313" key="5">
    <source>
        <dbReference type="EMBL" id="RLE51367.1"/>
    </source>
</evidence>
<comment type="caution">
    <text evidence="5">The sequence shown here is derived from an EMBL/GenBank/DDBJ whole genome shotgun (WGS) entry which is preliminary data.</text>
</comment>
<dbReference type="PANTHER" id="PTHR45688">
    <property type="match status" value="1"/>
</dbReference>
<dbReference type="PIRSF" id="PIRSF000521">
    <property type="entry name" value="Transaminase_4ab_Lys_Orn"/>
    <property type="match status" value="1"/>
</dbReference>
<accession>A0A497EVX1</accession>
<dbReference type="SUPFAM" id="SSF53383">
    <property type="entry name" value="PLP-dependent transferases"/>
    <property type="match status" value="1"/>
</dbReference>
<dbReference type="EMBL" id="QMQY01000005">
    <property type="protein sequence ID" value="RLE51367.1"/>
    <property type="molecule type" value="Genomic_DNA"/>
</dbReference>
<dbReference type="InterPro" id="IPR015424">
    <property type="entry name" value="PyrdxlP-dep_Trfase"/>
</dbReference>
<evidence type="ECO:0000256" key="2">
    <source>
        <dbReference type="ARBA" id="ARBA00008954"/>
    </source>
</evidence>
<organism evidence="5 6">
    <name type="scientific">Thermoproteota archaeon</name>
    <dbReference type="NCBI Taxonomy" id="2056631"/>
    <lineage>
        <taxon>Archaea</taxon>
        <taxon>Thermoproteota</taxon>
    </lineage>
</organism>
<protein>
    <submittedName>
        <fullName evidence="5">Aspartate aminotransferase family protein</fullName>
    </submittedName>
</protein>
<dbReference type="Pfam" id="PF00202">
    <property type="entry name" value="Aminotran_3"/>
    <property type="match status" value="1"/>
</dbReference>
<dbReference type="AlphaFoldDB" id="A0A497EVX1"/>
<dbReference type="FunFam" id="3.40.640.10:FF:000004">
    <property type="entry name" value="Acetylornithine aminotransferase"/>
    <property type="match status" value="1"/>
</dbReference>
<dbReference type="GO" id="GO:0008483">
    <property type="term" value="F:transaminase activity"/>
    <property type="evidence" value="ECO:0007669"/>
    <property type="project" value="UniProtKB-KW"/>
</dbReference>
<evidence type="ECO:0000256" key="3">
    <source>
        <dbReference type="ARBA" id="ARBA00022898"/>
    </source>
</evidence>
<dbReference type="InterPro" id="IPR015422">
    <property type="entry name" value="PyrdxlP-dep_Trfase_small"/>
</dbReference>
<dbReference type="GO" id="GO:0030170">
    <property type="term" value="F:pyridoxal phosphate binding"/>
    <property type="evidence" value="ECO:0007669"/>
    <property type="project" value="InterPro"/>
</dbReference>
<gene>
    <name evidence="5" type="ORF">DRJ21_00300</name>
</gene>